<evidence type="ECO:0000313" key="3">
    <source>
        <dbReference type="Proteomes" id="UP001341840"/>
    </source>
</evidence>
<dbReference type="Proteomes" id="UP001341840">
    <property type="component" value="Unassembled WGS sequence"/>
</dbReference>
<name>A0ABU6YMT1_9FABA</name>
<proteinExistence type="predicted"/>
<feature type="region of interest" description="Disordered" evidence="1">
    <location>
        <begin position="35"/>
        <end position="57"/>
    </location>
</feature>
<comment type="caution">
    <text evidence="2">The sequence shown here is derived from an EMBL/GenBank/DDBJ whole genome shotgun (WGS) entry which is preliminary data.</text>
</comment>
<gene>
    <name evidence="2" type="ORF">PIB30_071893</name>
</gene>
<keyword evidence="3" id="KW-1185">Reference proteome</keyword>
<evidence type="ECO:0000256" key="1">
    <source>
        <dbReference type="SAM" id="MobiDB-lite"/>
    </source>
</evidence>
<organism evidence="2 3">
    <name type="scientific">Stylosanthes scabra</name>
    <dbReference type="NCBI Taxonomy" id="79078"/>
    <lineage>
        <taxon>Eukaryota</taxon>
        <taxon>Viridiplantae</taxon>
        <taxon>Streptophyta</taxon>
        <taxon>Embryophyta</taxon>
        <taxon>Tracheophyta</taxon>
        <taxon>Spermatophyta</taxon>
        <taxon>Magnoliopsida</taxon>
        <taxon>eudicotyledons</taxon>
        <taxon>Gunneridae</taxon>
        <taxon>Pentapetalae</taxon>
        <taxon>rosids</taxon>
        <taxon>fabids</taxon>
        <taxon>Fabales</taxon>
        <taxon>Fabaceae</taxon>
        <taxon>Papilionoideae</taxon>
        <taxon>50 kb inversion clade</taxon>
        <taxon>dalbergioids sensu lato</taxon>
        <taxon>Dalbergieae</taxon>
        <taxon>Pterocarpus clade</taxon>
        <taxon>Stylosanthes</taxon>
    </lineage>
</organism>
<dbReference type="EMBL" id="JASCZI010242495">
    <property type="protein sequence ID" value="MED6211251.1"/>
    <property type="molecule type" value="Genomic_DNA"/>
</dbReference>
<reference evidence="2 3" key="1">
    <citation type="journal article" date="2023" name="Plants (Basel)">
        <title>Bridging the Gap: Combining Genomics and Transcriptomics Approaches to Understand Stylosanthes scabra, an Orphan Legume from the Brazilian Caatinga.</title>
        <authorList>
            <person name="Ferreira-Neto J.R.C."/>
            <person name="da Silva M.D."/>
            <person name="Binneck E."/>
            <person name="de Melo N.F."/>
            <person name="da Silva R.H."/>
            <person name="de Melo A.L.T.M."/>
            <person name="Pandolfi V."/>
            <person name="Bustamante F.O."/>
            <person name="Brasileiro-Vidal A.C."/>
            <person name="Benko-Iseppon A.M."/>
        </authorList>
    </citation>
    <scope>NUCLEOTIDE SEQUENCE [LARGE SCALE GENOMIC DNA]</scope>
    <source>
        <tissue evidence="2">Leaves</tissue>
    </source>
</reference>
<protein>
    <submittedName>
        <fullName evidence="2">Uncharacterized protein</fullName>
    </submittedName>
</protein>
<evidence type="ECO:0000313" key="2">
    <source>
        <dbReference type="EMBL" id="MED6211251.1"/>
    </source>
</evidence>
<sequence>MKHMMPEILSDSRTPTGKCTGSYQVIKVAPIPELDGGLVTHDDEGHGRGEKRRRNHD</sequence>
<accession>A0ABU6YMT1</accession>